<feature type="region of interest" description="Disordered" evidence="2">
    <location>
        <begin position="206"/>
        <end position="234"/>
    </location>
</feature>
<gene>
    <name evidence="3" type="ORF">CTA1_4629</name>
</gene>
<organism evidence="3 4">
    <name type="scientific">Colletotrichum tanaceti</name>
    <dbReference type="NCBI Taxonomy" id="1306861"/>
    <lineage>
        <taxon>Eukaryota</taxon>
        <taxon>Fungi</taxon>
        <taxon>Dikarya</taxon>
        <taxon>Ascomycota</taxon>
        <taxon>Pezizomycotina</taxon>
        <taxon>Sordariomycetes</taxon>
        <taxon>Hypocreomycetidae</taxon>
        <taxon>Glomerellales</taxon>
        <taxon>Glomerellaceae</taxon>
        <taxon>Colletotrichum</taxon>
        <taxon>Colletotrichum destructivum species complex</taxon>
    </lineage>
</organism>
<dbReference type="AlphaFoldDB" id="A0A4U6X440"/>
<dbReference type="SUPFAM" id="SSF52743">
    <property type="entry name" value="Subtilisin-like"/>
    <property type="match status" value="1"/>
</dbReference>
<evidence type="ECO:0000313" key="3">
    <source>
        <dbReference type="EMBL" id="TKW49935.1"/>
    </source>
</evidence>
<evidence type="ECO:0000256" key="2">
    <source>
        <dbReference type="SAM" id="MobiDB-lite"/>
    </source>
</evidence>
<comment type="caution">
    <text evidence="3">The sequence shown here is derived from an EMBL/GenBank/DDBJ whole genome shotgun (WGS) entry which is preliminary data.</text>
</comment>
<dbReference type="STRING" id="1306861.A0A4U6X440"/>
<dbReference type="GO" id="GO:0004252">
    <property type="term" value="F:serine-type endopeptidase activity"/>
    <property type="evidence" value="ECO:0007669"/>
    <property type="project" value="InterPro"/>
</dbReference>
<name>A0A4U6X440_9PEZI</name>
<proteinExistence type="inferred from homology"/>
<dbReference type="Proteomes" id="UP000310108">
    <property type="component" value="Unassembled WGS sequence"/>
</dbReference>
<dbReference type="PROSITE" id="PS51892">
    <property type="entry name" value="SUBTILASE"/>
    <property type="match status" value="1"/>
</dbReference>
<dbReference type="Gene3D" id="3.40.50.200">
    <property type="entry name" value="Peptidase S8/S53 domain"/>
    <property type="match status" value="1"/>
</dbReference>
<dbReference type="GO" id="GO:0006508">
    <property type="term" value="P:proteolysis"/>
    <property type="evidence" value="ECO:0007669"/>
    <property type="project" value="InterPro"/>
</dbReference>
<sequence length="420" mass="45438">MATPYVSGVYALIKSQRPSLSVDEIFARMQTTAKPVGMADRDSIAPAIQQGAGLVQAYEALFSKSAVSPGAFGLVDSRGEAAFTIGNPSDDDVVYTLANIPAAGAVAFPEGRSRPSEVDFIPRSFSAGIRFVLPGDRITVPAGSSLNVSFLVDPPPPPCDILDPGRIPVFSGFIGIVSSLNETFTIPYMGPAYNYSSAPVVGLSDIHTTGGAQRSNAPTPPPPSSSSSRDPFSAPQVFARGDGVDIGDYRPFSFRGSDHPVACFTTLQPVRKFRFDIVRASTGFTPTWYGFDPGVRLDNLTETAMADHVTVAGVSILGSIMVQDGWLPHTNYQASWSDSILDARAARELGLKKGSYRVLLRWLKFFRDEDDAASWDSWMSGVVDVLEDVFCTDTHTAPERRKDVSQALSAWFEVTWWPYK</sequence>
<reference evidence="3 4" key="1">
    <citation type="journal article" date="2019" name="PLoS ONE">
        <title>Comparative genome analysis indicates high evolutionary potential of pathogenicity genes in Colletotrichum tanaceti.</title>
        <authorList>
            <person name="Lelwala R.V."/>
            <person name="Korhonen P.K."/>
            <person name="Young N.D."/>
            <person name="Scott J.B."/>
            <person name="Ades P.A."/>
            <person name="Gasser R.B."/>
            <person name="Taylor P.W.J."/>
        </authorList>
    </citation>
    <scope>NUCLEOTIDE SEQUENCE [LARGE SCALE GENOMIC DNA]</scope>
    <source>
        <strain evidence="3">BRIP57314</strain>
    </source>
</reference>
<protein>
    <recommendedName>
        <fullName evidence="5">Peptidase S8/S53 domain-containing protein</fullName>
    </recommendedName>
</protein>
<evidence type="ECO:0000256" key="1">
    <source>
        <dbReference type="PROSITE-ProRule" id="PRU01240"/>
    </source>
</evidence>
<evidence type="ECO:0000313" key="4">
    <source>
        <dbReference type="Proteomes" id="UP000310108"/>
    </source>
</evidence>
<dbReference type="EMBL" id="PJEX01000459">
    <property type="protein sequence ID" value="TKW49935.1"/>
    <property type="molecule type" value="Genomic_DNA"/>
</dbReference>
<feature type="compositionally biased region" description="Low complexity" evidence="2">
    <location>
        <begin position="225"/>
        <end position="234"/>
    </location>
</feature>
<comment type="caution">
    <text evidence="1">Lacks conserved residue(s) required for the propagation of feature annotation.</text>
</comment>
<comment type="similarity">
    <text evidence="1">Belongs to the peptidase S8 family.</text>
</comment>
<accession>A0A4U6X440</accession>
<keyword evidence="4" id="KW-1185">Reference proteome</keyword>
<dbReference type="InterPro" id="IPR036852">
    <property type="entry name" value="Peptidase_S8/S53_dom_sf"/>
</dbReference>
<evidence type="ECO:0008006" key="5">
    <source>
        <dbReference type="Google" id="ProtNLM"/>
    </source>
</evidence>